<sequence length="565" mass="63981">MFLFSPSPTKYHELIPTSFPTDEDFEEFGLFQSSTSGWASLPFIRTEGFTKSEEAFEEDENLEDLSDEERELRFMGIVPKKRVTKLGAFCKRSCSSITAGFSMKRESPNLKQKRSMINGWESCSASKVSFKIPSMETTAELTESSEDPISNDSSPSGESTNTRSLFSFRDISAAIRNAGTKLAKAAHIRKDSKVENSTAKHGLKYHLKRVFTHPKKETRILKEKLKAKAFGFSERRTTKACFPPAGTGYVSKPRNKRKGHPELENGVSPEKVLDIHAEKIETIGSNFEGCWKEIRILTAKGPEKPPYFKKLDTFLETELNSSSTKWDTVRSTVGSFAQKFGQSDDDLCANFHRMLKFLSRRKQSIEMGGSVASSAGTLLQDTLKYLDECQNTHREKLVVVGGKHIFLRNQITQIYLELSALARRHAAFRKRVISRISAGHSFDAASTKKLETQLKQVNHMGSLISSCDSDVTTLYNQTCRRIQILRDVNTQMDAFYRCFNEHQKYFSQKLNYECPEPKGTYDFAFYSAAVESHYEHFATSIESTQRLHSLLLSEVRDLCSILASE</sequence>
<gene>
    <name evidence="2" type="ORF">CA3LBN_001198</name>
</gene>
<feature type="region of interest" description="Disordered" evidence="1">
    <location>
        <begin position="243"/>
        <end position="266"/>
    </location>
</feature>
<dbReference type="EMBL" id="CP076661">
    <property type="protein sequence ID" value="QWU86980.1"/>
    <property type="molecule type" value="Genomic_DNA"/>
</dbReference>
<keyword evidence="3" id="KW-1185">Reference proteome</keyword>
<protein>
    <submittedName>
        <fullName evidence="2">Uncharacterized protein</fullName>
    </submittedName>
</protein>
<evidence type="ECO:0000256" key="1">
    <source>
        <dbReference type="SAM" id="MobiDB-lite"/>
    </source>
</evidence>
<proteinExistence type="predicted"/>
<evidence type="ECO:0000313" key="2">
    <source>
        <dbReference type="EMBL" id="QWU86980.1"/>
    </source>
</evidence>
<evidence type="ECO:0000313" key="3">
    <source>
        <dbReference type="Proteomes" id="UP000825434"/>
    </source>
</evidence>
<accession>A0ABX8I370</accession>
<dbReference type="Proteomes" id="UP000825434">
    <property type="component" value="Chromosome 1"/>
</dbReference>
<name>A0ABX8I370_9ASCO</name>
<reference evidence="2 3" key="1">
    <citation type="submission" date="2021-06" db="EMBL/GenBank/DDBJ databases">
        <title>Candida outbreak in Lebanon.</title>
        <authorList>
            <person name="Finianos M."/>
        </authorList>
    </citation>
    <scope>NUCLEOTIDE SEQUENCE [LARGE SCALE GENOMIC DNA]</scope>
    <source>
        <strain evidence="2">CA3LBN</strain>
    </source>
</reference>
<feature type="region of interest" description="Disordered" evidence="1">
    <location>
        <begin position="137"/>
        <end position="162"/>
    </location>
</feature>
<organism evidence="2 3">
    <name type="scientific">Candidozyma haemuli</name>
    <dbReference type="NCBI Taxonomy" id="45357"/>
    <lineage>
        <taxon>Eukaryota</taxon>
        <taxon>Fungi</taxon>
        <taxon>Dikarya</taxon>
        <taxon>Ascomycota</taxon>
        <taxon>Saccharomycotina</taxon>
        <taxon>Pichiomycetes</taxon>
        <taxon>Metschnikowiaceae</taxon>
        <taxon>Candidozyma</taxon>
    </lineage>
</organism>